<name>A0A0K6ILW9_9GAMM</name>
<keyword evidence="7" id="KW-1185">Reference proteome</keyword>
<dbReference type="PANTHER" id="PTHR45629">
    <property type="entry name" value="SNF2/RAD54 FAMILY MEMBER"/>
    <property type="match status" value="1"/>
</dbReference>
<keyword evidence="2 6" id="KW-0067">ATP-binding</keyword>
<dbReference type="GO" id="GO:0005524">
    <property type="term" value="F:ATP binding"/>
    <property type="evidence" value="ECO:0007669"/>
    <property type="project" value="InterPro"/>
</dbReference>
<dbReference type="InterPro" id="IPR014001">
    <property type="entry name" value="Helicase_ATP-bd"/>
</dbReference>
<dbReference type="Proteomes" id="UP000182769">
    <property type="component" value="Unassembled WGS sequence"/>
</dbReference>
<feature type="domain" description="Helicase ATP-binding" evidence="4">
    <location>
        <begin position="478"/>
        <end position="684"/>
    </location>
</feature>
<dbReference type="Pfam" id="PF00176">
    <property type="entry name" value="SNF2-rel_dom"/>
    <property type="match status" value="1"/>
</dbReference>
<evidence type="ECO:0000256" key="1">
    <source>
        <dbReference type="ARBA" id="ARBA00022801"/>
    </source>
</evidence>
<evidence type="ECO:0000259" key="4">
    <source>
        <dbReference type="PROSITE" id="PS51192"/>
    </source>
</evidence>
<gene>
    <name evidence="6" type="ORF">Ga0061065_105173</name>
</gene>
<dbReference type="AlphaFoldDB" id="A0A0K6ILW9"/>
<dbReference type="CDD" id="cd18793">
    <property type="entry name" value="SF2_C_SNF"/>
    <property type="match status" value="1"/>
</dbReference>
<dbReference type="InterPro" id="IPR050496">
    <property type="entry name" value="SNF2_RAD54_helicase_repair"/>
</dbReference>
<evidence type="ECO:0000313" key="6">
    <source>
        <dbReference type="EMBL" id="CUB04081.1"/>
    </source>
</evidence>
<dbReference type="InterPro" id="IPR001650">
    <property type="entry name" value="Helicase_C-like"/>
</dbReference>
<dbReference type="SMART" id="SM00490">
    <property type="entry name" value="HELICc"/>
    <property type="match status" value="1"/>
</dbReference>
<keyword evidence="2 6" id="KW-0547">Nucleotide-binding</keyword>
<dbReference type="STRING" id="1137284.GCA_001418205_01941"/>
<accession>A0A0K6ILW9</accession>
<dbReference type="PROSITE" id="PS51194">
    <property type="entry name" value="HELICASE_CTER"/>
    <property type="match status" value="1"/>
</dbReference>
<feature type="region of interest" description="Disordered" evidence="3">
    <location>
        <begin position="383"/>
        <end position="407"/>
    </location>
</feature>
<dbReference type="InterPro" id="IPR027417">
    <property type="entry name" value="P-loop_NTPase"/>
</dbReference>
<dbReference type="Gene3D" id="3.40.50.300">
    <property type="entry name" value="P-loop containing nucleotide triphosphate hydrolases"/>
    <property type="match status" value="1"/>
</dbReference>
<dbReference type="RefSeq" id="WP_055463032.1">
    <property type="nucleotide sequence ID" value="NZ_CYHG01000005.1"/>
</dbReference>
<dbReference type="InterPro" id="IPR038718">
    <property type="entry name" value="SNF2-like_sf"/>
</dbReference>
<evidence type="ECO:0000259" key="5">
    <source>
        <dbReference type="PROSITE" id="PS51194"/>
    </source>
</evidence>
<dbReference type="GO" id="GO:0016787">
    <property type="term" value="F:hydrolase activity"/>
    <property type="evidence" value="ECO:0007669"/>
    <property type="project" value="UniProtKB-KW"/>
</dbReference>
<reference evidence="7" key="1">
    <citation type="submission" date="2015-08" db="EMBL/GenBank/DDBJ databases">
        <authorList>
            <person name="Varghese N."/>
        </authorList>
    </citation>
    <scope>NUCLEOTIDE SEQUENCE [LARGE SCALE GENOMIC DNA]</scope>
    <source>
        <strain evidence="7">JCM 18476</strain>
    </source>
</reference>
<dbReference type="GO" id="GO:0004386">
    <property type="term" value="F:helicase activity"/>
    <property type="evidence" value="ECO:0007669"/>
    <property type="project" value="UniProtKB-KW"/>
</dbReference>
<dbReference type="OrthoDB" id="9760715at2"/>
<protein>
    <submittedName>
        <fullName evidence="6">Superfamily II DNA or RNA helicase, SNF2 family</fullName>
    </submittedName>
</protein>
<dbReference type="InterPro" id="IPR000330">
    <property type="entry name" value="SNF2_N"/>
</dbReference>
<dbReference type="PANTHER" id="PTHR45629:SF7">
    <property type="entry name" value="DNA EXCISION REPAIR PROTEIN ERCC-6-RELATED"/>
    <property type="match status" value="1"/>
</dbReference>
<dbReference type="Gene3D" id="3.40.50.10810">
    <property type="entry name" value="Tandem AAA-ATPase domain"/>
    <property type="match status" value="1"/>
</dbReference>
<feature type="domain" description="Helicase C-terminal" evidence="5">
    <location>
        <begin position="836"/>
        <end position="1003"/>
    </location>
</feature>
<dbReference type="SMART" id="SM00487">
    <property type="entry name" value="DEXDc"/>
    <property type="match status" value="1"/>
</dbReference>
<dbReference type="PROSITE" id="PS51192">
    <property type="entry name" value="HELICASE_ATP_BIND_1"/>
    <property type="match status" value="1"/>
</dbReference>
<sequence length="1008" mass="113497">MSLVNFIKGLISKDEQHSSHKDNAYEWQSDSFGLIFKTDQSVYHCLNQGEGSGRQLVQHILLKMLEERDIAEALPNGFRIDSEQACLLEPDDAEALGLPPFFNGFFDIDIQGRTTKSSFALQLFVKYGNQKYPVRRKGPVLVLSEQTKFLLTPEQLDAVIAVEEHSGLSPDDRTELNNTLAMAKLQNAINQGLKLDLKHFNNFELVQPEHITVTAKQNADGSLELSPNMGEGSTPEELENRWAQLANDGQVMRIKDRIVLLSDEKKRAVQEVLQHRKIPAHKVAEFIKTPSAFLDASILNLDLGFSVRVSGIGKMVHIPFGQDSDGSNGWFSTNAQAEPPERLTKLLECEEDLESFEQSYAQAKAQNAESLMVNDENIDISDEKRVQESISEVRERISNPPSADGATDIDEVLERKEKVSLLLKDADEHNQEIVSKVSQLDKNTGFDKTNLARTPFPHQESGISWMVALLKSVLSENHDDMYRVQGALLADDMGLGKTFMTLVMLSEYLAMQKSQSNPEKPILIVAPLSLLENWEQEVEATFKLSPFRDIKILQSGRDLKEFRKQGAERESMQLTTVMNETTADHESIRYALHVGSEAATKRLDMDRRIVITTYQTLRDYQFSLCVIDWGVVVFDEAQNIKNPNTQATRAAKALKADFKLLATGTPVENSLSEFWCLMDTAQPGLLGDWGYFRERWIKPISSASEEEKAEKRLEVGEDLRSAVGQFMLRRTKEDQLQNMPNKTILTGVHLDMPDNMKFEPNLARNMSGGQLLAYNDIIEEYRKKKAKEDGSGHALAVLQNLRSISLHPRLDEIFKSPPSNAKEAQNQLQESEKLRMMLDTLAEIKSKQEKVIIFATTKKLQAVLKLCLDKLYGLSIHIINGDAKAVATKKDQLSRKGMITDFEAKEGFNIIIMSPVAAGVGLTVVGANHVIHLERHWNPAKEAQATDRVYRIGQKKDVFIHLPCLLHPEYDSFDVNLDRLLAKKTMLRDAVVTPEAVNEHELMNSMGF</sequence>
<evidence type="ECO:0000256" key="2">
    <source>
        <dbReference type="ARBA" id="ARBA00022806"/>
    </source>
</evidence>
<dbReference type="InterPro" id="IPR049730">
    <property type="entry name" value="SNF2/RAD54-like_C"/>
</dbReference>
<keyword evidence="2 6" id="KW-0347">Helicase</keyword>
<evidence type="ECO:0000313" key="7">
    <source>
        <dbReference type="Proteomes" id="UP000182769"/>
    </source>
</evidence>
<feature type="compositionally biased region" description="Basic and acidic residues" evidence="3">
    <location>
        <begin position="383"/>
        <end position="397"/>
    </location>
</feature>
<organism evidence="6 7">
    <name type="scientific">Marinomonas fungiae</name>
    <dbReference type="NCBI Taxonomy" id="1137284"/>
    <lineage>
        <taxon>Bacteria</taxon>
        <taxon>Pseudomonadati</taxon>
        <taxon>Pseudomonadota</taxon>
        <taxon>Gammaproteobacteria</taxon>
        <taxon>Oceanospirillales</taxon>
        <taxon>Oceanospirillaceae</taxon>
        <taxon>Marinomonas</taxon>
    </lineage>
</organism>
<proteinExistence type="predicted"/>
<dbReference type="Pfam" id="PF00271">
    <property type="entry name" value="Helicase_C"/>
    <property type="match status" value="1"/>
</dbReference>
<dbReference type="SUPFAM" id="SSF52540">
    <property type="entry name" value="P-loop containing nucleoside triphosphate hydrolases"/>
    <property type="match status" value="2"/>
</dbReference>
<evidence type="ECO:0000256" key="3">
    <source>
        <dbReference type="SAM" id="MobiDB-lite"/>
    </source>
</evidence>
<dbReference type="EMBL" id="CYHG01000005">
    <property type="protein sequence ID" value="CUB04081.1"/>
    <property type="molecule type" value="Genomic_DNA"/>
</dbReference>
<keyword evidence="1" id="KW-0378">Hydrolase</keyword>